<feature type="compositionally biased region" description="Basic and acidic residues" evidence="1">
    <location>
        <begin position="124"/>
        <end position="138"/>
    </location>
</feature>
<dbReference type="Gene3D" id="1.10.287.110">
    <property type="entry name" value="DnaJ domain"/>
    <property type="match status" value="1"/>
</dbReference>
<reference evidence="4" key="1">
    <citation type="submission" date="2015-03" db="EMBL/GenBank/DDBJ databases">
        <title>A transcriptome of Araucaria cunninghamii, an australian fine timber species.</title>
        <authorList>
            <person name="Jing Yi C.J.Y."/>
            <person name="Yin San L.Y.S."/>
            <person name="Abdul Karim S.S."/>
            <person name="Wan Azmi N.N."/>
            <person name="Hercus R.R."/>
            <person name="Croft L.L."/>
        </authorList>
    </citation>
    <scope>NUCLEOTIDE SEQUENCE</scope>
    <source>
        <strain evidence="4">MI0301</strain>
        <tissue evidence="4">Leaf</tissue>
    </source>
</reference>
<dbReference type="Pfam" id="PF00226">
    <property type="entry name" value="DnaJ"/>
    <property type="match status" value="1"/>
</dbReference>
<dbReference type="InterPro" id="IPR036869">
    <property type="entry name" value="J_dom_sf"/>
</dbReference>
<dbReference type="InterPro" id="IPR001623">
    <property type="entry name" value="DnaJ_domain"/>
</dbReference>
<keyword evidence="2" id="KW-0472">Membrane</keyword>
<feature type="compositionally biased region" description="Low complexity" evidence="1">
    <location>
        <begin position="442"/>
        <end position="459"/>
    </location>
</feature>
<evidence type="ECO:0000256" key="1">
    <source>
        <dbReference type="SAM" id="MobiDB-lite"/>
    </source>
</evidence>
<dbReference type="PROSITE" id="PS50076">
    <property type="entry name" value="DNAJ_2"/>
    <property type="match status" value="1"/>
</dbReference>
<evidence type="ECO:0000313" key="4">
    <source>
        <dbReference type="EMBL" id="JAG96041.1"/>
    </source>
</evidence>
<dbReference type="Pfam" id="PF14901">
    <property type="entry name" value="Jiv90"/>
    <property type="match status" value="1"/>
</dbReference>
<accession>A0A0D6R025</accession>
<dbReference type="SMART" id="SM00271">
    <property type="entry name" value="DnaJ"/>
    <property type="match status" value="1"/>
</dbReference>
<feature type="transmembrane region" description="Helical" evidence="2">
    <location>
        <begin position="244"/>
        <end position="263"/>
    </location>
</feature>
<sequence length="768" mass="84817">MAKYAHLHARSFEKNIMVDTVSSKSAGMSLKNEGLSPETSAIPGGSCNDKENGQNIDSPGKSGGSRNKSRKSRGSENSKKRAGKADAKTAKDKSAVSGGSGTRATPSMSKEASNDVDGSTVNEATEHVERMTDAEGCGRDIPVPTQDDGSSYPRTGATVENGMDDNTRDIDGNENNRNRVSQAFVWFKQGSEWIKNRVSQSSVWFHQASEWIQQQKSVLIALSAGALQAKDFAISRVQHTWPMVSLWLLHFGKLSLLFLILWLDCSLRGLGSVLQLGTTSFFVIIWCSFLSIFGMAGFFKVMFSLGAVCTVSFFLGYTSAFLATAFLGAVVLWMHGSFWTTVLLITVAGIIFALNREHLALLITMLYSIYCAKCHVGWIGIIVCMNLAFISSDILIYFLKINASENKGKSFDEQAWASKGGAKSFSSGSGYRGPSSEQGNYSSSRSFGESSQSSQSVDSGLNGGDPTSAEEVIRLMDSPDHYAVLGFSRYENIDIAVLKREYRKKAMLVHPDKNMGNVKAEEAFKKLQNAYEVLLDSVKRKIYDEELRKEELMNCFRRFQSGAPRNGSYGPFKHGYANSEDKGEDCAVDSRRISCKKCNDSHVWIQTDRTKARARWCQECQDYHQAKDGDGWIEQSGQSFLFGMLRKVDVPRAYACVESRIYDASEWFICQGMKCPPNTHKPTFHVNTTIAGKNNARGGSSTYKAGTTGGIPTNLDENMTEEEFFEWLQNAMASGMFESGNGMPENAGMKTGSHPKNNKKKRRGKKQW</sequence>
<feature type="transmembrane region" description="Helical" evidence="2">
    <location>
        <begin position="311"/>
        <end position="332"/>
    </location>
</feature>
<evidence type="ECO:0000256" key="2">
    <source>
        <dbReference type="SAM" id="Phobius"/>
    </source>
</evidence>
<dbReference type="SUPFAM" id="SSF46565">
    <property type="entry name" value="Chaperone J-domain"/>
    <property type="match status" value="1"/>
</dbReference>
<feature type="region of interest" description="Disordered" evidence="1">
    <location>
        <begin position="27"/>
        <end position="175"/>
    </location>
</feature>
<protein>
    <recommendedName>
        <fullName evidence="3">J domain-containing protein</fullName>
    </recommendedName>
</protein>
<dbReference type="PROSITE" id="PS00636">
    <property type="entry name" value="DNAJ_1"/>
    <property type="match status" value="1"/>
</dbReference>
<dbReference type="EMBL" id="GCKF01038782">
    <property type="protein sequence ID" value="JAG96041.1"/>
    <property type="molecule type" value="Transcribed_RNA"/>
</dbReference>
<feature type="compositionally biased region" description="Basic and acidic residues" evidence="1">
    <location>
        <begin position="73"/>
        <end position="94"/>
    </location>
</feature>
<feature type="transmembrane region" description="Helical" evidence="2">
    <location>
        <begin position="275"/>
        <end position="299"/>
    </location>
</feature>
<dbReference type="AlphaFoldDB" id="A0A0D6R025"/>
<dbReference type="PANTHER" id="PTHR45270">
    <property type="entry name" value="OS03G0832900 PROTEIN"/>
    <property type="match status" value="1"/>
</dbReference>
<name>A0A0D6R025_ARACU</name>
<dbReference type="InterPro" id="IPR032843">
    <property type="entry name" value="Jiv"/>
</dbReference>
<evidence type="ECO:0000259" key="3">
    <source>
        <dbReference type="PROSITE" id="PS50076"/>
    </source>
</evidence>
<dbReference type="CDD" id="cd06257">
    <property type="entry name" value="DnaJ"/>
    <property type="match status" value="1"/>
</dbReference>
<feature type="domain" description="J" evidence="3">
    <location>
        <begin position="480"/>
        <end position="547"/>
    </location>
</feature>
<feature type="compositionally biased region" description="Basic residues" evidence="1">
    <location>
        <begin position="756"/>
        <end position="768"/>
    </location>
</feature>
<keyword evidence="2" id="KW-1133">Transmembrane helix</keyword>
<feature type="compositionally biased region" description="Polar residues" evidence="1">
    <location>
        <begin position="102"/>
        <end position="123"/>
    </location>
</feature>
<organism evidence="4">
    <name type="scientific">Araucaria cunninghamii</name>
    <name type="common">Hoop pine</name>
    <name type="synonym">Moreton Bay pine</name>
    <dbReference type="NCBI Taxonomy" id="56994"/>
    <lineage>
        <taxon>Eukaryota</taxon>
        <taxon>Viridiplantae</taxon>
        <taxon>Streptophyta</taxon>
        <taxon>Embryophyta</taxon>
        <taxon>Tracheophyta</taxon>
        <taxon>Spermatophyta</taxon>
        <taxon>Pinopsida</taxon>
        <taxon>Pinidae</taxon>
        <taxon>Conifers II</taxon>
        <taxon>Araucariales</taxon>
        <taxon>Araucariaceae</taxon>
        <taxon>Araucaria</taxon>
    </lineage>
</organism>
<feature type="compositionally biased region" description="Low complexity" evidence="1">
    <location>
        <begin position="420"/>
        <end position="429"/>
    </location>
</feature>
<feature type="region of interest" description="Disordered" evidence="1">
    <location>
        <begin position="420"/>
        <end position="465"/>
    </location>
</feature>
<keyword evidence="2" id="KW-0812">Transmembrane</keyword>
<dbReference type="PANTHER" id="PTHR45270:SF4">
    <property type="entry name" value="CHAPERONE DNAJ-DOMAIN SUPERFAMILY PROTEIN"/>
    <property type="match status" value="1"/>
</dbReference>
<dbReference type="PRINTS" id="PR00625">
    <property type="entry name" value="JDOMAIN"/>
</dbReference>
<dbReference type="InterPro" id="IPR018253">
    <property type="entry name" value="DnaJ_domain_CS"/>
</dbReference>
<feature type="transmembrane region" description="Helical" evidence="2">
    <location>
        <begin position="338"/>
        <end position="355"/>
    </location>
</feature>
<feature type="transmembrane region" description="Helical" evidence="2">
    <location>
        <begin position="376"/>
        <end position="399"/>
    </location>
</feature>
<feature type="compositionally biased region" description="Basic and acidic residues" evidence="1">
    <location>
        <begin position="165"/>
        <end position="175"/>
    </location>
</feature>
<feature type="region of interest" description="Disordered" evidence="1">
    <location>
        <begin position="737"/>
        <end position="768"/>
    </location>
</feature>
<proteinExistence type="predicted"/>